<dbReference type="EnsemblBacteria" id="AAK24249">
    <property type="protein sequence ID" value="AAK24249"/>
    <property type="gene ID" value="CC_2278"/>
</dbReference>
<dbReference type="BioCyc" id="CAULO:CC2278-MONOMER"/>
<dbReference type="Pfam" id="PF13480">
    <property type="entry name" value="Acetyltransf_6"/>
    <property type="match status" value="1"/>
</dbReference>
<dbReference type="InterPro" id="IPR016181">
    <property type="entry name" value="Acyl_CoA_acyltransferase"/>
</dbReference>
<evidence type="ECO:0000259" key="1">
    <source>
        <dbReference type="Pfam" id="PF13480"/>
    </source>
</evidence>
<gene>
    <name evidence="2" type="ordered locus">CC_2278</name>
</gene>
<dbReference type="SUPFAM" id="SSF55729">
    <property type="entry name" value="Acyl-CoA N-acyltransferases (Nat)"/>
    <property type="match status" value="1"/>
</dbReference>
<dbReference type="EMBL" id="AE005673">
    <property type="protein sequence ID" value="AAK24249.1"/>
    <property type="molecule type" value="Genomic_DNA"/>
</dbReference>
<name>Q9A617_CAUVC</name>
<dbReference type="AlphaFoldDB" id="Q9A617"/>
<protein>
    <recommendedName>
        <fullName evidence="1">BioF2-like acetyltransferase domain-containing protein</fullName>
    </recommendedName>
</protein>
<dbReference type="InterPro" id="IPR038740">
    <property type="entry name" value="BioF2-like_GNAT_dom"/>
</dbReference>
<accession>Q9A617</accession>
<organism evidence="2 3">
    <name type="scientific">Caulobacter vibrioides (strain ATCC 19089 / CIP 103742 / CB 15)</name>
    <name type="common">Caulobacter crescentus</name>
    <dbReference type="NCBI Taxonomy" id="190650"/>
    <lineage>
        <taxon>Bacteria</taxon>
        <taxon>Pseudomonadati</taxon>
        <taxon>Pseudomonadota</taxon>
        <taxon>Alphaproteobacteria</taxon>
        <taxon>Caulobacterales</taxon>
        <taxon>Caulobacteraceae</taxon>
        <taxon>Caulobacter</taxon>
    </lineage>
</organism>
<dbReference type="Proteomes" id="UP000001816">
    <property type="component" value="Chromosome"/>
</dbReference>
<dbReference type="Gene3D" id="3.40.630.30">
    <property type="match status" value="1"/>
</dbReference>
<dbReference type="SMR" id="Q9A617"/>
<feature type="domain" description="BioF2-like acetyltransferase" evidence="1">
    <location>
        <begin position="173"/>
        <end position="317"/>
    </location>
</feature>
<sequence>MQPAIHLSLTRVGVGQVDMLDVETIHPSFLSPADAALWRSLAASAEGFGNPLLGPEFAQAVGKVREDARVAVIRRGGETVGFLPFHRRPGGRARPIGAPLSDYHGLVSRPDAGLRISDVLRAAEVSVFRYSGLIDPHAVFPTSPETDRTAYLIDLTGTTVEAYLEAVRAESPKKIKNYRRLDNKLDREVGAVRLVASDFSRDAFNLLIDWKREQLARTGAHDFLRADWTRELLADLFTTRSGAMQGLMINLYAGDTLVGGHFGIRQGATYHPWIASTNPEMAAWSPGQIFFLRAIAAMPGMGLTRYDLGPGHDHYKRAYGLRTVQIGEGAATAANVAGRVAHSMESVWNLAGAHGAGPVGQLRRRMDAIASTELTMTGRVRGFVEAVAARAQRGRGEHTEA</sequence>
<keyword evidence="3" id="KW-1185">Reference proteome</keyword>
<dbReference type="PATRIC" id="fig|190650.5.peg.2296"/>
<dbReference type="PIR" id="E87531">
    <property type="entry name" value="E87531"/>
</dbReference>
<dbReference type="eggNOG" id="COG5653">
    <property type="taxonomic scope" value="Bacteria"/>
</dbReference>
<evidence type="ECO:0000313" key="2">
    <source>
        <dbReference type="EMBL" id="AAK24249.1"/>
    </source>
</evidence>
<reference evidence="2 3" key="1">
    <citation type="journal article" date="2001" name="Proc. Natl. Acad. Sci. U.S.A.">
        <title>Complete genome sequence of Caulobacter crescentus.</title>
        <authorList>
            <person name="Nierman W.C."/>
            <person name="Feldblyum T.V."/>
            <person name="Laub M.T."/>
            <person name="Paulsen I.T."/>
            <person name="Nelson K.E."/>
            <person name="Eisen J.A."/>
            <person name="Heidelberg J.F."/>
            <person name="Alley M.R."/>
            <person name="Ohta N."/>
            <person name="Maddock J.R."/>
            <person name="Potocka I."/>
            <person name="Nelson W.C."/>
            <person name="Newton A."/>
            <person name="Stephens C."/>
            <person name="Phadke N.D."/>
            <person name="Ely B."/>
            <person name="DeBoy R.T."/>
            <person name="Dodson R.J."/>
            <person name="Durkin A.S."/>
            <person name="Gwinn M.L."/>
            <person name="Haft D.H."/>
            <person name="Kolonay J.F."/>
            <person name="Smit J."/>
            <person name="Craven M.B."/>
            <person name="Khouri H."/>
            <person name="Shetty J."/>
            <person name="Berry K."/>
            <person name="Utterback T."/>
            <person name="Tran K."/>
            <person name="Wolf A."/>
            <person name="Vamathevan J."/>
            <person name="Ermolaeva M."/>
            <person name="White O."/>
            <person name="Salzberg S.L."/>
            <person name="Venter J.C."/>
            <person name="Shapiro L."/>
            <person name="Fraser C.M."/>
        </authorList>
    </citation>
    <scope>NUCLEOTIDE SEQUENCE [LARGE SCALE GENOMIC DNA]</scope>
    <source>
        <strain evidence="3">ATCC 19089 / CB15</strain>
    </source>
</reference>
<dbReference type="HOGENOM" id="CLU_058581_0_0_5"/>
<dbReference type="KEGG" id="ccr:CC_2278"/>
<evidence type="ECO:0000313" key="3">
    <source>
        <dbReference type="Proteomes" id="UP000001816"/>
    </source>
</evidence>
<dbReference type="STRING" id="190650.CC_2278"/>
<proteinExistence type="predicted"/>